<evidence type="ECO:0008006" key="7">
    <source>
        <dbReference type="Google" id="ProtNLM"/>
    </source>
</evidence>
<comment type="subcellular location">
    <subcellularLocation>
        <location evidence="1">Membrane</location>
        <topology evidence="1">Single-pass membrane protein</topology>
    </subcellularLocation>
</comment>
<gene>
    <name evidence="6" type="ORF">METZ01_LOCUS147548</name>
</gene>
<evidence type="ECO:0000256" key="1">
    <source>
        <dbReference type="ARBA" id="ARBA00004167"/>
    </source>
</evidence>
<dbReference type="GO" id="GO:0015627">
    <property type="term" value="C:type II protein secretion system complex"/>
    <property type="evidence" value="ECO:0007669"/>
    <property type="project" value="InterPro"/>
</dbReference>
<feature type="non-terminal residue" evidence="6">
    <location>
        <position position="1"/>
    </location>
</feature>
<evidence type="ECO:0000256" key="4">
    <source>
        <dbReference type="ARBA" id="ARBA00022989"/>
    </source>
</evidence>
<keyword evidence="4" id="KW-1133">Transmembrane helix</keyword>
<dbReference type="GO" id="GO:0015628">
    <property type="term" value="P:protein secretion by the type II secretion system"/>
    <property type="evidence" value="ECO:0007669"/>
    <property type="project" value="InterPro"/>
</dbReference>
<accession>A0A382A007</accession>
<dbReference type="InterPro" id="IPR002416">
    <property type="entry name" value="T2SS_protein-GspH"/>
</dbReference>
<dbReference type="InterPro" id="IPR045584">
    <property type="entry name" value="Pilin-like"/>
</dbReference>
<evidence type="ECO:0000256" key="3">
    <source>
        <dbReference type="ARBA" id="ARBA00022692"/>
    </source>
</evidence>
<evidence type="ECO:0000313" key="6">
    <source>
        <dbReference type="EMBL" id="SVA94694.1"/>
    </source>
</evidence>
<name>A0A382A007_9ZZZZ</name>
<keyword evidence="5" id="KW-0472">Membrane</keyword>
<dbReference type="AlphaFoldDB" id="A0A382A007"/>
<protein>
    <recommendedName>
        <fullName evidence="7">General secretion pathway GspH domain-containing protein</fullName>
    </recommendedName>
</protein>
<dbReference type="GO" id="GO:0016020">
    <property type="term" value="C:membrane"/>
    <property type="evidence" value="ECO:0007669"/>
    <property type="project" value="UniProtKB-SubCell"/>
</dbReference>
<organism evidence="6">
    <name type="scientific">marine metagenome</name>
    <dbReference type="NCBI Taxonomy" id="408172"/>
    <lineage>
        <taxon>unclassified sequences</taxon>
        <taxon>metagenomes</taxon>
        <taxon>ecological metagenomes</taxon>
    </lineage>
</organism>
<keyword evidence="2" id="KW-0488">Methylation</keyword>
<keyword evidence="3" id="KW-0812">Transmembrane</keyword>
<dbReference type="SUPFAM" id="SSF54523">
    <property type="entry name" value="Pili subunits"/>
    <property type="match status" value="1"/>
</dbReference>
<dbReference type="PRINTS" id="PR00885">
    <property type="entry name" value="BCTERIALGSPH"/>
</dbReference>
<proteinExistence type="predicted"/>
<sequence length="158" mass="17418">VVTIIGLIAGAAVLSVGVLGGNQSTQSEALRLQAILKLLHEDALMQSRDYGIVFSSTGYQFYIYDHQLRSWLEAENETFLLKHELRPPLRISLVMDEQDLILAESISEKIPYLGEPHVLILSSGEMTPFKLGLSQLAGDHLLLTGKLDGTVDVFNDEP</sequence>
<dbReference type="Gene3D" id="3.55.40.10">
    <property type="entry name" value="minor pseudopilin epsh domain"/>
    <property type="match status" value="1"/>
</dbReference>
<dbReference type="EMBL" id="UINC01023302">
    <property type="protein sequence ID" value="SVA94694.1"/>
    <property type="molecule type" value="Genomic_DNA"/>
</dbReference>
<evidence type="ECO:0000256" key="5">
    <source>
        <dbReference type="ARBA" id="ARBA00023136"/>
    </source>
</evidence>
<evidence type="ECO:0000256" key="2">
    <source>
        <dbReference type="ARBA" id="ARBA00022481"/>
    </source>
</evidence>
<reference evidence="6" key="1">
    <citation type="submission" date="2018-05" db="EMBL/GenBank/DDBJ databases">
        <authorList>
            <person name="Lanie J.A."/>
            <person name="Ng W.-L."/>
            <person name="Kazmierczak K.M."/>
            <person name="Andrzejewski T.M."/>
            <person name="Davidsen T.M."/>
            <person name="Wayne K.J."/>
            <person name="Tettelin H."/>
            <person name="Glass J.I."/>
            <person name="Rusch D."/>
            <person name="Podicherti R."/>
            <person name="Tsui H.-C.T."/>
            <person name="Winkler M.E."/>
        </authorList>
    </citation>
    <scope>NUCLEOTIDE SEQUENCE</scope>
</reference>